<keyword evidence="3" id="KW-1185">Reference proteome</keyword>
<feature type="signal peptide" evidence="1">
    <location>
        <begin position="1"/>
        <end position="25"/>
    </location>
</feature>
<accession>A0A1H3JRX9</accession>
<reference evidence="3" key="1">
    <citation type="submission" date="2016-10" db="EMBL/GenBank/DDBJ databases">
        <authorList>
            <person name="Varghese N."/>
            <person name="Submissions S."/>
        </authorList>
    </citation>
    <scope>NUCLEOTIDE SEQUENCE [LARGE SCALE GENOMIC DNA]</scope>
    <source>
        <strain evidence="3">CGMCC 1.8975</strain>
    </source>
</reference>
<dbReference type="STRING" id="651662.SAMN04488069_108185"/>
<evidence type="ECO:0000313" key="3">
    <source>
        <dbReference type="Proteomes" id="UP000199249"/>
    </source>
</evidence>
<evidence type="ECO:0000313" key="2">
    <source>
        <dbReference type="EMBL" id="SDY42349.1"/>
    </source>
</evidence>
<name>A0A1H3JRX9_9BACT</name>
<dbReference type="PROSITE" id="PS51257">
    <property type="entry name" value="PROKAR_LIPOPROTEIN"/>
    <property type="match status" value="1"/>
</dbReference>
<dbReference type="Proteomes" id="UP000199249">
    <property type="component" value="Unassembled WGS sequence"/>
</dbReference>
<feature type="chain" id="PRO_5011592814" description="Erythromycin esterase" evidence="1">
    <location>
        <begin position="26"/>
        <end position="405"/>
    </location>
</feature>
<keyword evidence="1" id="KW-0732">Signal</keyword>
<evidence type="ECO:0008006" key="4">
    <source>
        <dbReference type="Google" id="ProtNLM"/>
    </source>
</evidence>
<organism evidence="2 3">
    <name type="scientific">Hymenobacter psychrophilus</name>
    <dbReference type="NCBI Taxonomy" id="651662"/>
    <lineage>
        <taxon>Bacteria</taxon>
        <taxon>Pseudomonadati</taxon>
        <taxon>Bacteroidota</taxon>
        <taxon>Cytophagia</taxon>
        <taxon>Cytophagales</taxon>
        <taxon>Hymenobacteraceae</taxon>
        <taxon>Hymenobacter</taxon>
    </lineage>
</organism>
<evidence type="ECO:0000256" key="1">
    <source>
        <dbReference type="SAM" id="SignalP"/>
    </source>
</evidence>
<sequence>MQMLKPPGLLLLTLSLLALAGCSQAQETKEYKPSAVIQQEARSGKPGANQFAAWDLSYIGEYQAALEAWEAPYGAARPVRYASAPDSAAFVALQPVAARDYILRRARTEQLVILNEAHHNPRHRAFAAELLPELARLGYRYFAVEALNEQDTLLNQRGYPTRATGYYTKEPQFAHLLRTAARSGFKLVAYDHGFSHEGDLNAQVQTREMAEARNIQRILQADPKAKILVYCGFAHASEGLMGMGTQPAMAHYLQAYTGINPLTIDQTTLTEAGTPGGEYARYHLVKAAQSAVFLDAQGQPFGGADSNKSVDVSVYHPRTTYQSGRPNWTFTNDRQPVLLKEPLTVGYPCLVLAYDTREDLATAVPVDVVELQGPADRKALALGKGRYTLVAKGPAGRTQTWSLQR</sequence>
<protein>
    <recommendedName>
        <fullName evidence="4">Erythromycin esterase</fullName>
    </recommendedName>
</protein>
<dbReference type="EMBL" id="FNOV01000008">
    <property type="protein sequence ID" value="SDY42349.1"/>
    <property type="molecule type" value="Genomic_DNA"/>
</dbReference>
<dbReference type="AlphaFoldDB" id="A0A1H3JRX9"/>
<gene>
    <name evidence="2" type="ORF">SAMN04488069_108185</name>
</gene>
<proteinExistence type="predicted"/>